<feature type="domain" description="DUF4189" evidence="2">
    <location>
        <begin position="58"/>
        <end position="155"/>
    </location>
</feature>
<evidence type="ECO:0000313" key="4">
    <source>
        <dbReference type="Proteomes" id="UP000284283"/>
    </source>
</evidence>
<keyword evidence="1" id="KW-0732">Signal</keyword>
<organism evidence="3 4">
    <name type="scientific">Xanthomonas vasicola pv. vasculorum</name>
    <dbReference type="NCBI Taxonomy" id="325776"/>
    <lineage>
        <taxon>Bacteria</taxon>
        <taxon>Pseudomonadati</taxon>
        <taxon>Pseudomonadota</taxon>
        <taxon>Gammaproteobacteria</taxon>
        <taxon>Lysobacterales</taxon>
        <taxon>Lysobacteraceae</taxon>
        <taxon>Xanthomonas</taxon>
    </lineage>
</organism>
<dbReference type="InterPro" id="IPR025240">
    <property type="entry name" value="DUF4189"/>
</dbReference>
<gene>
    <name evidence="3" type="ORF">C9386_19055</name>
</gene>
<comment type="caution">
    <text evidence="3">The sequence shown here is derived from an EMBL/GenBank/DDBJ whole genome shotgun (WGS) entry which is preliminary data.</text>
</comment>
<dbReference type="Pfam" id="PF13827">
    <property type="entry name" value="DUF4189"/>
    <property type="match status" value="1"/>
</dbReference>
<reference evidence="3 4" key="1">
    <citation type="submission" date="2018-03" db="EMBL/GenBank/DDBJ databases">
        <authorList>
            <person name="Wu G."/>
        </authorList>
    </citation>
    <scope>NUCLEOTIDE SEQUENCE [LARGE SCALE GENOMIC DNA]</scope>
    <source>
        <strain evidence="3 4">SAM-118</strain>
    </source>
</reference>
<protein>
    <submittedName>
        <fullName evidence="3">DUF4189 domain-containing protein</fullName>
    </submittedName>
</protein>
<dbReference type="EMBL" id="PYTT01000156">
    <property type="protein sequence ID" value="RNK98035.1"/>
    <property type="molecule type" value="Genomic_DNA"/>
</dbReference>
<evidence type="ECO:0000313" key="3">
    <source>
        <dbReference type="EMBL" id="RNK98035.1"/>
    </source>
</evidence>
<dbReference type="AlphaFoldDB" id="A0AAE8F475"/>
<evidence type="ECO:0000259" key="2">
    <source>
        <dbReference type="Pfam" id="PF13827"/>
    </source>
</evidence>
<feature type="signal peptide" evidence="1">
    <location>
        <begin position="1"/>
        <end position="21"/>
    </location>
</feature>
<name>A0AAE8F475_XANVA</name>
<dbReference type="RefSeq" id="WP_087910697.1">
    <property type="nucleotide sequence ID" value="NZ_CP025272.1"/>
</dbReference>
<evidence type="ECO:0000256" key="1">
    <source>
        <dbReference type="SAM" id="SignalP"/>
    </source>
</evidence>
<dbReference type="Proteomes" id="UP000284283">
    <property type="component" value="Unassembled WGS sequence"/>
</dbReference>
<sequence length="163" mass="16957">MKNFVIFLFMIFLAESGYCQTACPVGVVPGSPQCGPDSGTSRGDAAPPRPTGEWIKTWGAIVGAGSSSQAWASIGKLSKKDAEADALDQCESAGVKDCSVEFTYRNQCVAVASASSANTKTGIGGAPEISTAKNNALHICEKNGGSDCSVIYSDCTKPIFKKY</sequence>
<feature type="chain" id="PRO_5041985633" evidence="1">
    <location>
        <begin position="22"/>
        <end position="163"/>
    </location>
</feature>
<accession>A0AAE8F475</accession>
<proteinExistence type="predicted"/>
<dbReference type="KEGG" id="xva:C7V42_13470"/>